<dbReference type="InterPro" id="IPR002797">
    <property type="entry name" value="Polysacc_synth"/>
</dbReference>
<keyword evidence="2" id="KW-1003">Cell membrane</keyword>
<dbReference type="Pfam" id="PF01943">
    <property type="entry name" value="Polysacc_synt"/>
    <property type="match status" value="1"/>
</dbReference>
<evidence type="ECO:0000256" key="1">
    <source>
        <dbReference type="ARBA" id="ARBA00004651"/>
    </source>
</evidence>
<feature type="transmembrane region" description="Helical" evidence="6">
    <location>
        <begin position="81"/>
        <end position="103"/>
    </location>
</feature>
<feature type="transmembrane region" description="Helical" evidence="6">
    <location>
        <begin position="36"/>
        <end position="60"/>
    </location>
</feature>
<proteinExistence type="predicted"/>
<evidence type="ECO:0000256" key="5">
    <source>
        <dbReference type="ARBA" id="ARBA00023136"/>
    </source>
</evidence>
<dbReference type="GO" id="GO:0005886">
    <property type="term" value="C:plasma membrane"/>
    <property type="evidence" value="ECO:0007669"/>
    <property type="project" value="UniProtKB-SubCell"/>
</dbReference>
<feature type="chain" id="PRO_5043952867" evidence="7">
    <location>
        <begin position="21"/>
        <end position="394"/>
    </location>
</feature>
<evidence type="ECO:0000256" key="6">
    <source>
        <dbReference type="SAM" id="Phobius"/>
    </source>
</evidence>
<feature type="signal peptide" evidence="7">
    <location>
        <begin position="1"/>
        <end position="20"/>
    </location>
</feature>
<organism evidence="8">
    <name type="scientific">Arthrobacter sp. K5</name>
    <dbReference type="NCBI Taxonomy" id="2839623"/>
    <lineage>
        <taxon>Bacteria</taxon>
        <taxon>Bacillati</taxon>
        <taxon>Actinomycetota</taxon>
        <taxon>Actinomycetes</taxon>
        <taxon>Micrococcales</taxon>
        <taxon>Micrococcaceae</taxon>
        <taxon>Arthrobacter</taxon>
    </lineage>
</organism>
<dbReference type="EMBL" id="CP159279">
    <property type="protein sequence ID" value="XCH13068.1"/>
    <property type="molecule type" value="Genomic_DNA"/>
</dbReference>
<sequence length="394" mass="42184">MKRQFLAMMFARGFSSALQAANLILLARSTGLADFGLLSIITSMAILVSTLFDFGMNTLIVKASALGRVQQVVAGLRFNALSARVLAISSTAIFVVGALLGFLPAWASILVLGLSIEKKIETSLSVYVADGNRVVPNASILLRRVVPLVATAAAVVLGVDPLVPFSVAYVLVCAMNSLHLDWRLAQRFGVRKRKQDRFREVAGSAWPYFVGNLSAHSRFLDTSLVAVFVSVGGAALYSAATKVVNPLQLIPQALTTVLMPHSARLEAPSAARLIDRLCLLFLSLLIVLLPISLFSVQIIVFIFGPSFEPSAPVLAIALCGLPFVTLSSPLGSVLQSQGFERYVALNGVIFSVVLLLMLVICCSFWGIIGAAAGMAVTFCLKCVSLYAYSRRLRT</sequence>
<protein>
    <submittedName>
        <fullName evidence="8">Polysaccharide biosynthesis C-terminal domain-containing protein</fullName>
    </submittedName>
</protein>
<reference evidence="8" key="1">
    <citation type="submission" date="2024-06" db="EMBL/GenBank/DDBJ databases">
        <title>Biodegradation of dimethachlon by Arthrobacter sp. K5: mechanistic insights and ecological implications.</title>
        <authorList>
            <person name="Hu S."/>
            <person name="Lu P."/>
        </authorList>
    </citation>
    <scope>NUCLEOTIDE SEQUENCE</scope>
    <source>
        <strain evidence="8">K5</strain>
    </source>
</reference>
<evidence type="ECO:0000313" key="8">
    <source>
        <dbReference type="EMBL" id="XCH13068.1"/>
    </source>
</evidence>
<evidence type="ECO:0000256" key="7">
    <source>
        <dbReference type="SAM" id="SignalP"/>
    </source>
</evidence>
<keyword evidence="5 6" id="KW-0472">Membrane</keyword>
<dbReference type="RefSeq" id="WP_353712935.1">
    <property type="nucleotide sequence ID" value="NZ_CP159279.1"/>
</dbReference>
<accession>A0AAU8EWP4</accession>
<dbReference type="AlphaFoldDB" id="A0AAU8EWP4"/>
<keyword evidence="4 6" id="KW-1133">Transmembrane helix</keyword>
<evidence type="ECO:0000256" key="3">
    <source>
        <dbReference type="ARBA" id="ARBA00022692"/>
    </source>
</evidence>
<feature type="transmembrane region" description="Helical" evidence="6">
    <location>
        <begin position="277"/>
        <end position="304"/>
    </location>
</feature>
<feature type="transmembrane region" description="Helical" evidence="6">
    <location>
        <begin position="310"/>
        <end position="330"/>
    </location>
</feature>
<name>A0AAU8EWP4_9MICC</name>
<keyword evidence="3 6" id="KW-0812">Transmembrane</keyword>
<dbReference type="InterPro" id="IPR050833">
    <property type="entry name" value="Poly_Biosynth_Transport"/>
</dbReference>
<gene>
    <name evidence="8" type="ORF">ABRP34_08855</name>
</gene>
<dbReference type="PANTHER" id="PTHR30250">
    <property type="entry name" value="PST FAMILY PREDICTED COLANIC ACID TRANSPORTER"/>
    <property type="match status" value="1"/>
</dbReference>
<keyword evidence="7" id="KW-0732">Signal</keyword>
<evidence type="ECO:0000256" key="4">
    <source>
        <dbReference type="ARBA" id="ARBA00022989"/>
    </source>
</evidence>
<feature type="transmembrane region" description="Helical" evidence="6">
    <location>
        <begin position="366"/>
        <end position="388"/>
    </location>
</feature>
<dbReference type="PANTHER" id="PTHR30250:SF11">
    <property type="entry name" value="O-ANTIGEN TRANSPORTER-RELATED"/>
    <property type="match status" value="1"/>
</dbReference>
<comment type="subcellular location">
    <subcellularLocation>
        <location evidence="1">Cell membrane</location>
        <topology evidence="1">Multi-pass membrane protein</topology>
    </subcellularLocation>
</comment>
<evidence type="ECO:0000256" key="2">
    <source>
        <dbReference type="ARBA" id="ARBA00022475"/>
    </source>
</evidence>
<feature type="transmembrane region" description="Helical" evidence="6">
    <location>
        <begin position="342"/>
        <end position="360"/>
    </location>
</feature>